<protein>
    <recommendedName>
        <fullName evidence="4">Lipoprotein</fullName>
    </recommendedName>
</protein>
<evidence type="ECO:0000256" key="2">
    <source>
        <dbReference type="SAM" id="SignalP"/>
    </source>
</evidence>
<feature type="region of interest" description="Disordered" evidence="1">
    <location>
        <begin position="26"/>
        <end position="50"/>
    </location>
</feature>
<gene>
    <name evidence="3" type="ORF">OIE82_14630</name>
</gene>
<organism evidence="3">
    <name type="scientific">Streptomyces althioticus</name>
    <dbReference type="NCBI Taxonomy" id="83380"/>
    <lineage>
        <taxon>Bacteria</taxon>
        <taxon>Bacillati</taxon>
        <taxon>Actinomycetota</taxon>
        <taxon>Actinomycetes</taxon>
        <taxon>Kitasatosporales</taxon>
        <taxon>Streptomycetaceae</taxon>
        <taxon>Streptomyces</taxon>
        <taxon>Streptomyces althioticus group</taxon>
    </lineage>
</organism>
<feature type="compositionally biased region" description="Low complexity" evidence="1">
    <location>
        <begin position="34"/>
        <end position="44"/>
    </location>
</feature>
<dbReference type="EMBL" id="CP109207">
    <property type="protein sequence ID" value="WUU54302.1"/>
    <property type="molecule type" value="Genomic_DNA"/>
</dbReference>
<accession>A0ABZ1Y775</accession>
<reference evidence="3" key="1">
    <citation type="submission" date="2022-10" db="EMBL/GenBank/DDBJ databases">
        <title>The complete genomes of actinobacterial strains from the NBC collection.</title>
        <authorList>
            <person name="Joergensen T.S."/>
            <person name="Alvarez Arevalo M."/>
            <person name="Sterndorff E.B."/>
            <person name="Faurdal D."/>
            <person name="Vuksanovic O."/>
            <person name="Mourched A.-S."/>
            <person name="Charusanti P."/>
            <person name="Shaw S."/>
            <person name="Blin K."/>
            <person name="Weber T."/>
        </authorList>
    </citation>
    <scope>NUCLEOTIDE SEQUENCE [LARGE SCALE GENOMIC DNA]</scope>
    <source>
        <strain evidence="3">NBC 01686</strain>
    </source>
</reference>
<keyword evidence="2" id="KW-0732">Signal</keyword>
<evidence type="ECO:0008006" key="4">
    <source>
        <dbReference type="Google" id="ProtNLM"/>
    </source>
</evidence>
<name>A0ABZ1Y775_9ACTN</name>
<evidence type="ECO:0000256" key="1">
    <source>
        <dbReference type="SAM" id="MobiDB-lite"/>
    </source>
</evidence>
<proteinExistence type="predicted"/>
<sequence>MLRVSRFHGVTGSVLAVLALVAGCGSSSGGGDGTPTTAPTTTRAAAEDKGPVCVGETSRDGLHVLRGGGFQLPGGGGVQYAEAQADGTTRKATLREGARYASGQQQWTVEPGAQVNVSGHAYTVRQICSYRVVLEPEAAADRAELTAAPKSMESVGGVADAPLCFTTNPAVLAAASAGFPDEGEDLSLVGNGGVQRFPTGLSLTVSYLDTDAGTAGIAANCAAIPVATYEDVRVGDPVEFAGVVFEVSALTETAVRITRSTT</sequence>
<feature type="chain" id="PRO_5046999838" description="Lipoprotein" evidence="2">
    <location>
        <begin position="31"/>
        <end position="262"/>
    </location>
</feature>
<feature type="signal peptide" evidence="2">
    <location>
        <begin position="1"/>
        <end position="30"/>
    </location>
</feature>
<evidence type="ECO:0000313" key="3">
    <source>
        <dbReference type="EMBL" id="WUU54302.1"/>
    </source>
</evidence>
<dbReference type="PROSITE" id="PS51257">
    <property type="entry name" value="PROKAR_LIPOPROTEIN"/>
    <property type="match status" value="1"/>
</dbReference>
<dbReference type="RefSeq" id="WP_395758851.1">
    <property type="nucleotide sequence ID" value="NZ_CP109207.1"/>
</dbReference>